<dbReference type="InterPro" id="IPR055302">
    <property type="entry name" value="F-box_dom-containing"/>
</dbReference>
<dbReference type="Pfam" id="PF08387">
    <property type="entry name" value="FBD"/>
    <property type="match status" value="1"/>
</dbReference>
<evidence type="ECO:0000313" key="2">
    <source>
        <dbReference type="EMBL" id="CAD6211808.1"/>
    </source>
</evidence>
<dbReference type="SUPFAM" id="SSF52047">
    <property type="entry name" value="RNI-like"/>
    <property type="match status" value="1"/>
</dbReference>
<dbReference type="SUPFAM" id="SSF81383">
    <property type="entry name" value="F-box domain"/>
    <property type="match status" value="1"/>
</dbReference>
<evidence type="ECO:0000313" key="3">
    <source>
        <dbReference type="Proteomes" id="UP000604825"/>
    </source>
</evidence>
<accession>A0A811MT01</accession>
<keyword evidence="3" id="KW-1185">Reference proteome</keyword>
<dbReference type="AlphaFoldDB" id="A0A811MT01"/>
<dbReference type="PROSITE" id="PS50181">
    <property type="entry name" value="FBOX"/>
    <property type="match status" value="1"/>
</dbReference>
<dbReference type="InterPro" id="IPR055411">
    <property type="entry name" value="LRR_FXL15/At3g58940/PEG3-like"/>
</dbReference>
<sequence>MDSVKAVVLACLPHPSPPDISDFPSRGEDPPRIVPYVAGLSDCYAGEDPPAAGSVVHLAVEGAPPAAPGVTESDVRSDQLSSLPEQLCSNIVARLPLRDALGTREISKRWLSVWPSTPLSLNDSDLAGCRLDHRIRAITRILHMHPGPFYSVSLLLTCFEQAKPVLRVWTRILANKGIKELCLVNQPPPTEMDLPLEVLNCATLRRLWVAFFRFPSTSGHFEGYPSLRELGLCATAIEASDLEHMLQSSPVLEMLALIASYDEPMHICVHGHSSLRCMVLWMSIADEIDVDNTCLLQRLILWNTRSSGGVLTLKIARSPNLRVLGYMEHMLHKLQIGDTIIELKSMHNVAYLTFCCFDVYTFGAVEGRDEDFILIYGKSAESEKPTGKLNLSYWQRQAGSIECLSRHVKKVCFHGFSGYRSELAFLRFVVAEAMELELLVITLSTSVSNTAEINKKLVDLGKSYWASKDPSMFVNQYGSGFTFLRAANCLVVDPFFSMENLRVPSNDS</sequence>
<comment type="caution">
    <text evidence="2">The sequence shown here is derived from an EMBL/GenBank/DDBJ whole genome shotgun (WGS) entry which is preliminary data.</text>
</comment>
<name>A0A811MT01_9POAL</name>
<dbReference type="PANTHER" id="PTHR32141">
    <property type="match status" value="1"/>
</dbReference>
<dbReference type="EMBL" id="CAJGYO010000002">
    <property type="protein sequence ID" value="CAD6211808.1"/>
    <property type="molecule type" value="Genomic_DNA"/>
</dbReference>
<dbReference type="Proteomes" id="UP000604825">
    <property type="component" value="Unassembled WGS sequence"/>
</dbReference>
<protein>
    <recommendedName>
        <fullName evidence="1">F-box domain-containing protein</fullName>
    </recommendedName>
</protein>
<dbReference type="OrthoDB" id="1427035at2759"/>
<gene>
    <name evidence="2" type="ORF">NCGR_LOCUS7709</name>
</gene>
<proteinExistence type="predicted"/>
<feature type="domain" description="F-box" evidence="1">
    <location>
        <begin position="77"/>
        <end position="113"/>
    </location>
</feature>
<evidence type="ECO:0000259" key="1">
    <source>
        <dbReference type="PROSITE" id="PS50181"/>
    </source>
</evidence>
<dbReference type="InterPro" id="IPR006566">
    <property type="entry name" value="FBD"/>
</dbReference>
<dbReference type="Pfam" id="PF24758">
    <property type="entry name" value="LRR_At5g56370"/>
    <property type="match status" value="1"/>
</dbReference>
<organism evidence="2 3">
    <name type="scientific">Miscanthus lutarioriparius</name>
    <dbReference type="NCBI Taxonomy" id="422564"/>
    <lineage>
        <taxon>Eukaryota</taxon>
        <taxon>Viridiplantae</taxon>
        <taxon>Streptophyta</taxon>
        <taxon>Embryophyta</taxon>
        <taxon>Tracheophyta</taxon>
        <taxon>Spermatophyta</taxon>
        <taxon>Magnoliopsida</taxon>
        <taxon>Liliopsida</taxon>
        <taxon>Poales</taxon>
        <taxon>Poaceae</taxon>
        <taxon>PACMAD clade</taxon>
        <taxon>Panicoideae</taxon>
        <taxon>Andropogonodae</taxon>
        <taxon>Andropogoneae</taxon>
        <taxon>Saccharinae</taxon>
        <taxon>Miscanthus</taxon>
    </lineage>
</organism>
<dbReference type="PANTHER" id="PTHR32141:SF153">
    <property type="entry name" value="OS06G0685200 PROTEIN"/>
    <property type="match status" value="1"/>
</dbReference>
<dbReference type="InterPro" id="IPR001810">
    <property type="entry name" value="F-box_dom"/>
</dbReference>
<dbReference type="InterPro" id="IPR036047">
    <property type="entry name" value="F-box-like_dom_sf"/>
</dbReference>
<reference evidence="2" key="1">
    <citation type="submission" date="2020-10" db="EMBL/GenBank/DDBJ databases">
        <authorList>
            <person name="Han B."/>
            <person name="Lu T."/>
            <person name="Zhao Q."/>
            <person name="Huang X."/>
            <person name="Zhao Y."/>
        </authorList>
    </citation>
    <scope>NUCLEOTIDE SEQUENCE</scope>
</reference>